<dbReference type="Proteomes" id="UP000331127">
    <property type="component" value="Unassembled WGS sequence"/>
</dbReference>
<sequence>MVLVPWPLVAAAVLIGVSRTRPRWFPASTTRDLLVLIVAVGILCGLVVWLFAP</sequence>
<keyword evidence="1" id="KW-0472">Membrane</keyword>
<evidence type="ECO:0000256" key="1">
    <source>
        <dbReference type="SAM" id="Phobius"/>
    </source>
</evidence>
<proteinExistence type="predicted"/>
<dbReference type="EMBL" id="BLAE01000010">
    <property type="protein sequence ID" value="GES08492.1"/>
    <property type="molecule type" value="Genomic_DNA"/>
</dbReference>
<keyword evidence="1" id="KW-1133">Transmembrane helix</keyword>
<gene>
    <name evidence="2" type="ORF">Amac_020880</name>
</gene>
<keyword evidence="1" id="KW-0812">Transmembrane</keyword>
<evidence type="ECO:0000313" key="3">
    <source>
        <dbReference type="Proteomes" id="UP000331127"/>
    </source>
</evidence>
<keyword evidence="3" id="KW-1185">Reference proteome</keyword>
<organism evidence="2 3">
    <name type="scientific">Acrocarpospora macrocephala</name>
    <dbReference type="NCBI Taxonomy" id="150177"/>
    <lineage>
        <taxon>Bacteria</taxon>
        <taxon>Bacillati</taxon>
        <taxon>Actinomycetota</taxon>
        <taxon>Actinomycetes</taxon>
        <taxon>Streptosporangiales</taxon>
        <taxon>Streptosporangiaceae</taxon>
        <taxon>Acrocarpospora</taxon>
    </lineage>
</organism>
<feature type="transmembrane region" description="Helical" evidence="1">
    <location>
        <begin position="34"/>
        <end position="52"/>
    </location>
</feature>
<dbReference type="AlphaFoldDB" id="A0A5M3WKE5"/>
<comment type="caution">
    <text evidence="2">The sequence shown here is derived from an EMBL/GenBank/DDBJ whole genome shotgun (WGS) entry which is preliminary data.</text>
</comment>
<reference evidence="2 3" key="1">
    <citation type="submission" date="2019-10" db="EMBL/GenBank/DDBJ databases">
        <title>Whole genome shotgun sequence of Acrocarpospora macrocephala NBRC 16266.</title>
        <authorList>
            <person name="Ichikawa N."/>
            <person name="Kimura A."/>
            <person name="Kitahashi Y."/>
            <person name="Komaki H."/>
            <person name="Oguchi A."/>
        </authorList>
    </citation>
    <scope>NUCLEOTIDE SEQUENCE [LARGE SCALE GENOMIC DNA]</scope>
    <source>
        <strain evidence="2 3">NBRC 16266</strain>
    </source>
</reference>
<accession>A0A5M3WKE5</accession>
<protein>
    <submittedName>
        <fullName evidence="2">Uncharacterized protein</fullName>
    </submittedName>
</protein>
<evidence type="ECO:0000313" key="2">
    <source>
        <dbReference type="EMBL" id="GES08492.1"/>
    </source>
</evidence>
<name>A0A5M3WKE5_9ACTN</name>